<feature type="transmembrane region" description="Helical" evidence="1">
    <location>
        <begin position="54"/>
        <end position="75"/>
    </location>
</feature>
<organism evidence="2 3">
    <name type="scientific">Erythrobacter crassostreae</name>
    <dbReference type="NCBI Taxonomy" id="2828328"/>
    <lineage>
        <taxon>Bacteria</taxon>
        <taxon>Pseudomonadati</taxon>
        <taxon>Pseudomonadota</taxon>
        <taxon>Alphaproteobacteria</taxon>
        <taxon>Sphingomonadales</taxon>
        <taxon>Erythrobacteraceae</taxon>
        <taxon>Erythrobacter/Porphyrobacter group</taxon>
        <taxon>Erythrobacter</taxon>
    </lineage>
</organism>
<keyword evidence="3" id="KW-1185">Reference proteome</keyword>
<evidence type="ECO:0000313" key="3">
    <source>
        <dbReference type="Proteomes" id="UP001138681"/>
    </source>
</evidence>
<sequence>MMTKAKEKNEIPFMRKLVIPIIAGGLTGFAASVGVVNFMDGTFGDDISTSRTIAAIVGALYMIIAIGVGIGAASPALGEKFLNTEDADEIREMRSVLIYSAAGMILWGGALTILAFAAPSGPMPAQIALITTALMMAVGSWFGWKSHNASDELFARVNMEATGIAYVGTIVIGGGWAMLAHLEMAQSLAPLDWLTLIYVAGLAAAFIAAGKRGMLKLK</sequence>
<gene>
    <name evidence="2" type="ORF">KCG46_06830</name>
</gene>
<dbReference type="EMBL" id="JAGSPC010000001">
    <property type="protein sequence ID" value="MBV7259286.1"/>
    <property type="molecule type" value="Genomic_DNA"/>
</dbReference>
<keyword evidence="1" id="KW-1133">Transmembrane helix</keyword>
<feature type="transmembrane region" description="Helical" evidence="1">
    <location>
        <begin position="164"/>
        <end position="182"/>
    </location>
</feature>
<feature type="transmembrane region" description="Helical" evidence="1">
    <location>
        <begin position="123"/>
        <end position="144"/>
    </location>
</feature>
<feature type="transmembrane region" description="Helical" evidence="1">
    <location>
        <begin position="188"/>
        <end position="209"/>
    </location>
</feature>
<dbReference type="RefSeq" id="WP_218404526.1">
    <property type="nucleotide sequence ID" value="NZ_JAGSPC010000001.1"/>
</dbReference>
<reference evidence="2" key="1">
    <citation type="submission" date="2021-04" db="EMBL/GenBank/DDBJ databases">
        <authorList>
            <person name="Pira H."/>
            <person name="Risdian C."/>
            <person name="Wink J."/>
        </authorList>
    </citation>
    <scope>NUCLEOTIDE SEQUENCE</scope>
    <source>
        <strain evidence="2">WH158</strain>
    </source>
</reference>
<evidence type="ECO:0000313" key="2">
    <source>
        <dbReference type="EMBL" id="MBV7259286.1"/>
    </source>
</evidence>
<feature type="transmembrane region" description="Helical" evidence="1">
    <location>
        <begin position="96"/>
        <end position="117"/>
    </location>
</feature>
<evidence type="ECO:0000256" key="1">
    <source>
        <dbReference type="SAM" id="Phobius"/>
    </source>
</evidence>
<accession>A0A9X1JKT2</accession>
<dbReference type="Proteomes" id="UP001138681">
    <property type="component" value="Unassembled WGS sequence"/>
</dbReference>
<protein>
    <submittedName>
        <fullName evidence="2">Uncharacterized protein</fullName>
    </submittedName>
</protein>
<keyword evidence="1" id="KW-0812">Transmembrane</keyword>
<dbReference type="AlphaFoldDB" id="A0A9X1JKT2"/>
<name>A0A9X1JKT2_9SPHN</name>
<proteinExistence type="predicted"/>
<keyword evidence="1" id="KW-0472">Membrane</keyword>
<comment type="caution">
    <text evidence="2">The sequence shown here is derived from an EMBL/GenBank/DDBJ whole genome shotgun (WGS) entry which is preliminary data.</text>
</comment>